<reference evidence="9 10" key="1">
    <citation type="submission" date="2015-02" db="EMBL/GenBank/DDBJ databases">
        <title>Draft Genome Sequences of Two Closely-Related Aflatoxigenic Aspergillus Species Obtained from the Cote d'Ivoire.</title>
        <authorList>
            <person name="Moore G.G."/>
            <person name="Beltz S.B."/>
            <person name="Mack B.M."/>
        </authorList>
    </citation>
    <scope>NUCLEOTIDE SEQUENCE [LARGE SCALE GENOMIC DNA]</scope>
    <source>
        <strain evidence="9 10">SRRC1432</strain>
    </source>
</reference>
<dbReference type="GO" id="GO:0008374">
    <property type="term" value="F:O-acyltransferase activity"/>
    <property type="evidence" value="ECO:0007669"/>
    <property type="project" value="InterPro"/>
</dbReference>
<keyword evidence="4 7" id="KW-0812">Transmembrane</keyword>
<dbReference type="OrthoDB" id="1077582at2759"/>
<dbReference type="InterPro" id="IPR044851">
    <property type="entry name" value="Wax_synthase"/>
</dbReference>
<evidence type="ECO:0000259" key="8">
    <source>
        <dbReference type="Pfam" id="PF13813"/>
    </source>
</evidence>
<name>A0A0F8VD37_9EURO</name>
<sequence>MGLADFPSWVTPLVQCMLVQSLTGLTTGFAPSQSFARPVVAAITALVAYRLLPRGIGDCFDETRFAGPVVAMCWVNVLNAIDLLVLSRVSYEAQVEWEVKQRMKMQKAPPQVDGRDLFVHRLIWSLGIPYNYRRINTPWQIQRLPSVDSRDPRRVPSRRYFLLHGAAKLFVSLGMIQAFTIDAEDVHLSRAVERLALHPSRSTAAPAILFWITGSWSACLVRLLATVSFGIVTRAAIVAGYTGAGVVSVLLGLSEPAAWPPVFGSLAEAWCLRRFWGIAWHQTLRQLLSANANYLASLLGVSPSSRRGYFFRLAFAFAVSGAVHSLVDMAFGVSLVKSGGIWFFALQVPGCVLESAVQSIASPLGNCTRLSTKRKIGYCWVVLFLLWATPVWITPILLALYKDGQRIPSPFLCFSSWPL</sequence>
<accession>A0A0F8VD37</accession>
<evidence type="ECO:0000313" key="10">
    <source>
        <dbReference type="Proteomes" id="UP000034947"/>
    </source>
</evidence>
<keyword evidence="3" id="KW-0808">Transferase</keyword>
<proteinExistence type="inferred from homology"/>
<dbReference type="InterPro" id="IPR032805">
    <property type="entry name" value="Wax_synthase_dom"/>
</dbReference>
<comment type="caution">
    <text evidence="9">The sequence shown here is derived from an EMBL/GenBank/DDBJ whole genome shotgun (WGS) entry which is preliminary data.</text>
</comment>
<keyword evidence="6 7" id="KW-0472">Membrane</keyword>
<feature type="transmembrane region" description="Helical" evidence="7">
    <location>
        <begin position="160"/>
        <end position="181"/>
    </location>
</feature>
<dbReference type="GO" id="GO:0016020">
    <property type="term" value="C:membrane"/>
    <property type="evidence" value="ECO:0007669"/>
    <property type="project" value="UniProtKB-SubCell"/>
</dbReference>
<dbReference type="AlphaFoldDB" id="A0A0F8VD37"/>
<evidence type="ECO:0000256" key="7">
    <source>
        <dbReference type="SAM" id="Phobius"/>
    </source>
</evidence>
<dbReference type="VEuPathDB" id="FungiDB:P175DRAFT_0553273"/>
<evidence type="ECO:0000256" key="2">
    <source>
        <dbReference type="ARBA" id="ARBA00007282"/>
    </source>
</evidence>
<comment type="similarity">
    <text evidence="2">Belongs to the wax synthase family.</text>
</comment>
<organism evidence="9 10">
    <name type="scientific">Aspergillus ochraceoroseus</name>
    <dbReference type="NCBI Taxonomy" id="138278"/>
    <lineage>
        <taxon>Eukaryota</taxon>
        <taxon>Fungi</taxon>
        <taxon>Dikarya</taxon>
        <taxon>Ascomycota</taxon>
        <taxon>Pezizomycotina</taxon>
        <taxon>Eurotiomycetes</taxon>
        <taxon>Eurotiomycetidae</taxon>
        <taxon>Eurotiales</taxon>
        <taxon>Aspergillaceae</taxon>
        <taxon>Aspergillus</taxon>
        <taxon>Aspergillus subgen. Nidulantes</taxon>
    </lineage>
</organism>
<dbReference type="PANTHER" id="PTHR31595">
    <property type="entry name" value="LONG-CHAIN-ALCOHOL O-FATTY-ACYLTRANSFERASE 3-RELATED"/>
    <property type="match status" value="1"/>
</dbReference>
<feature type="domain" description="Wax synthase" evidence="8">
    <location>
        <begin position="259"/>
        <end position="346"/>
    </location>
</feature>
<dbReference type="Proteomes" id="UP000034947">
    <property type="component" value="Unassembled WGS sequence"/>
</dbReference>
<keyword evidence="10" id="KW-1185">Reference proteome</keyword>
<feature type="transmembrane region" description="Helical" evidence="7">
    <location>
        <begin position="231"/>
        <end position="251"/>
    </location>
</feature>
<evidence type="ECO:0000256" key="4">
    <source>
        <dbReference type="ARBA" id="ARBA00022692"/>
    </source>
</evidence>
<dbReference type="Pfam" id="PF13813">
    <property type="entry name" value="MBOAT_2"/>
    <property type="match status" value="1"/>
</dbReference>
<evidence type="ECO:0000256" key="1">
    <source>
        <dbReference type="ARBA" id="ARBA00004141"/>
    </source>
</evidence>
<protein>
    <recommendedName>
        <fullName evidence="8">Wax synthase domain-containing protein</fullName>
    </recommendedName>
</protein>
<dbReference type="GO" id="GO:0006629">
    <property type="term" value="P:lipid metabolic process"/>
    <property type="evidence" value="ECO:0007669"/>
    <property type="project" value="InterPro"/>
</dbReference>
<evidence type="ECO:0000256" key="3">
    <source>
        <dbReference type="ARBA" id="ARBA00022679"/>
    </source>
</evidence>
<feature type="transmembrane region" description="Helical" evidence="7">
    <location>
        <begin position="378"/>
        <end position="401"/>
    </location>
</feature>
<feature type="transmembrane region" description="Helical" evidence="7">
    <location>
        <begin position="204"/>
        <end position="224"/>
    </location>
</feature>
<dbReference type="PANTHER" id="PTHR31595:SF60">
    <property type="entry name" value="BIOSYNTHESIS PROTEIN (TRI7), PUTATIVE (AFU_ORTHOLOGUE AFUA_8G05970)-RELATED"/>
    <property type="match status" value="1"/>
</dbReference>
<feature type="transmembrane region" description="Helical" evidence="7">
    <location>
        <begin position="309"/>
        <end position="327"/>
    </location>
</feature>
<dbReference type="EMBL" id="JYKN01001311">
    <property type="protein sequence ID" value="KKK21006.1"/>
    <property type="molecule type" value="Genomic_DNA"/>
</dbReference>
<comment type="subcellular location">
    <subcellularLocation>
        <location evidence="1">Membrane</location>
        <topology evidence="1">Multi-pass membrane protein</topology>
    </subcellularLocation>
</comment>
<keyword evidence="5 7" id="KW-1133">Transmembrane helix</keyword>
<evidence type="ECO:0000256" key="5">
    <source>
        <dbReference type="ARBA" id="ARBA00022989"/>
    </source>
</evidence>
<evidence type="ECO:0000313" key="9">
    <source>
        <dbReference type="EMBL" id="KKK21006.1"/>
    </source>
</evidence>
<evidence type="ECO:0000256" key="6">
    <source>
        <dbReference type="ARBA" id="ARBA00023136"/>
    </source>
</evidence>
<gene>
    <name evidence="9" type="ORF">AOCH_004808</name>
</gene>